<evidence type="ECO:0000256" key="2">
    <source>
        <dbReference type="ARBA" id="ARBA00022692"/>
    </source>
</evidence>
<dbReference type="Proteomes" id="UP000639772">
    <property type="component" value="Chromosome 1"/>
</dbReference>
<feature type="region of interest" description="Disordered" evidence="7">
    <location>
        <begin position="56"/>
        <end position="93"/>
    </location>
</feature>
<keyword evidence="4 6" id="KW-1133">Transmembrane helix</keyword>
<keyword evidence="5 6" id="KW-0472">Membrane</keyword>
<feature type="domain" description="Reticulon" evidence="8">
    <location>
        <begin position="208"/>
        <end position="363"/>
    </location>
</feature>
<keyword evidence="2 6" id="KW-0812">Transmembrane</keyword>
<dbReference type="PANTHER" id="PTHR46626">
    <property type="entry name" value="RETICULON-LIKE PROTEIN B17"/>
    <property type="match status" value="1"/>
</dbReference>
<feature type="transmembrane region" description="Helical" evidence="6">
    <location>
        <begin position="221"/>
        <end position="238"/>
    </location>
</feature>
<feature type="compositionally biased region" description="Basic and acidic residues" evidence="7">
    <location>
        <begin position="466"/>
        <end position="476"/>
    </location>
</feature>
<reference evidence="9 10" key="1">
    <citation type="journal article" date="2020" name="Nat. Food">
        <title>A phased Vanilla planifolia genome enables genetic improvement of flavour and production.</title>
        <authorList>
            <person name="Hasing T."/>
            <person name="Tang H."/>
            <person name="Brym M."/>
            <person name="Khazi F."/>
            <person name="Huang T."/>
            <person name="Chambers A.H."/>
        </authorList>
    </citation>
    <scope>NUCLEOTIDE SEQUENCE [LARGE SCALE GENOMIC DNA]</scope>
    <source>
        <tissue evidence="9">Leaf</tissue>
    </source>
</reference>
<feature type="transmembrane region" description="Helical" evidence="6">
    <location>
        <begin position="244"/>
        <end position="261"/>
    </location>
</feature>
<comment type="caution">
    <text evidence="9">The sequence shown here is derived from an EMBL/GenBank/DDBJ whole genome shotgun (WGS) entry which is preliminary data.</text>
</comment>
<sequence length="476" mass="54040">MQPDSGRRDITRKGVAVGSVWERRMKMDELNGGIKVFNGGGDSCDDEERVLVYRRLRRNQSDGGAEKRKRRSWRQPEMGAANRTPVKLSKARSAGIGTQMEVGENGVLLITDGKGNQEEDADIEIDMEEQGRSFDDKQMDMPAEKEKGGEEKKAPEEKRGEEKKAPAPREIDLKDKEQDPSKPREDVVLPDLKLFADKPANQNRMQHIVDLVMWRDVSKTALFFGFGTFLLISSSYASEVSFSMISAISYMGLLYLAVIFLSRSFLRRAEEAVLQPEEGHEDGLIGEEEAIWILRRILPYLNEVLSRIRSLFSGDPTTTMKMAVILFVMAKCGSSLTVSSLAKIGFFGAFSIPKILSAYSVQMARSGKYWLERFRDGWESCTHKKAVAVAVFTVIWNLSSTIARIWSVFMLIVVIRLYQQCLMVEGDEEITTNEEVEQQQQQQQQKDAMSSTSHQDRRRPMGFTRVMRDEKMKKVT</sequence>
<dbReference type="GO" id="GO:0005789">
    <property type="term" value="C:endoplasmic reticulum membrane"/>
    <property type="evidence" value="ECO:0007669"/>
    <property type="project" value="UniProtKB-SubCell"/>
</dbReference>
<proteinExistence type="predicted"/>
<feature type="compositionally biased region" description="Basic and acidic residues" evidence="7">
    <location>
        <begin position="129"/>
        <end position="185"/>
    </location>
</feature>
<dbReference type="InterPro" id="IPR044647">
    <property type="entry name" value="RTNLB17/18/21"/>
</dbReference>
<dbReference type="Pfam" id="PF02453">
    <property type="entry name" value="Reticulon"/>
    <property type="match status" value="1"/>
</dbReference>
<organism evidence="9 10">
    <name type="scientific">Vanilla planifolia</name>
    <name type="common">Vanilla</name>
    <dbReference type="NCBI Taxonomy" id="51239"/>
    <lineage>
        <taxon>Eukaryota</taxon>
        <taxon>Viridiplantae</taxon>
        <taxon>Streptophyta</taxon>
        <taxon>Embryophyta</taxon>
        <taxon>Tracheophyta</taxon>
        <taxon>Spermatophyta</taxon>
        <taxon>Magnoliopsida</taxon>
        <taxon>Liliopsida</taxon>
        <taxon>Asparagales</taxon>
        <taxon>Orchidaceae</taxon>
        <taxon>Vanilloideae</taxon>
        <taxon>Vanilleae</taxon>
        <taxon>Vanilla</taxon>
    </lineage>
</organism>
<evidence type="ECO:0000256" key="3">
    <source>
        <dbReference type="ARBA" id="ARBA00022824"/>
    </source>
</evidence>
<evidence type="ECO:0000256" key="5">
    <source>
        <dbReference type="ARBA" id="ARBA00023136"/>
    </source>
</evidence>
<keyword evidence="3 6" id="KW-0256">Endoplasmic reticulum</keyword>
<feature type="transmembrane region" description="Helical" evidence="6">
    <location>
        <begin position="386"/>
        <end position="415"/>
    </location>
</feature>
<evidence type="ECO:0000313" key="9">
    <source>
        <dbReference type="EMBL" id="KAG0503310.1"/>
    </source>
</evidence>
<evidence type="ECO:0000259" key="8">
    <source>
        <dbReference type="PROSITE" id="PS50845"/>
    </source>
</evidence>
<protein>
    <recommendedName>
        <fullName evidence="6">Reticulon-like protein</fullName>
    </recommendedName>
</protein>
<gene>
    <name evidence="9" type="ORF">HPP92_003382</name>
</gene>
<dbReference type="InterPro" id="IPR003388">
    <property type="entry name" value="Reticulon"/>
</dbReference>
<dbReference type="AlphaFoldDB" id="A0A835SA94"/>
<dbReference type="OrthoDB" id="567788at2759"/>
<evidence type="ECO:0000256" key="7">
    <source>
        <dbReference type="SAM" id="MobiDB-lite"/>
    </source>
</evidence>
<evidence type="ECO:0000256" key="6">
    <source>
        <dbReference type="RuleBase" id="RU363132"/>
    </source>
</evidence>
<feature type="region of interest" description="Disordered" evidence="7">
    <location>
        <begin position="433"/>
        <end position="476"/>
    </location>
</feature>
<feature type="region of interest" description="Disordered" evidence="7">
    <location>
        <begin position="127"/>
        <end position="185"/>
    </location>
</feature>
<comment type="subcellular location">
    <subcellularLocation>
        <location evidence="1 6">Endoplasmic reticulum membrane</location>
        <topology evidence="1 6">Multi-pass membrane protein</topology>
    </subcellularLocation>
</comment>
<dbReference type="PANTHER" id="PTHR46626:SF1">
    <property type="entry name" value="RETICULON-LIKE PROTEIN B21"/>
    <property type="match status" value="1"/>
</dbReference>
<accession>A0A835SA94</accession>
<evidence type="ECO:0000313" key="10">
    <source>
        <dbReference type="Proteomes" id="UP000639772"/>
    </source>
</evidence>
<feature type="transmembrane region" description="Helical" evidence="6">
    <location>
        <begin position="319"/>
        <end position="338"/>
    </location>
</feature>
<name>A0A835SA94_VANPL</name>
<evidence type="ECO:0000256" key="4">
    <source>
        <dbReference type="ARBA" id="ARBA00022989"/>
    </source>
</evidence>
<dbReference type="EMBL" id="JADCNM010000001">
    <property type="protein sequence ID" value="KAG0503310.1"/>
    <property type="molecule type" value="Genomic_DNA"/>
</dbReference>
<evidence type="ECO:0000256" key="1">
    <source>
        <dbReference type="ARBA" id="ARBA00004477"/>
    </source>
</evidence>
<dbReference type="PROSITE" id="PS50845">
    <property type="entry name" value="RETICULON"/>
    <property type="match status" value="1"/>
</dbReference>